<protein>
    <recommendedName>
        <fullName evidence="4">HTH gntR-type domain-containing protein</fullName>
    </recommendedName>
</protein>
<dbReference type="InterPro" id="IPR036388">
    <property type="entry name" value="WH-like_DNA-bd_sf"/>
</dbReference>
<name>A0A179SHJ6_9HYPH</name>
<dbReference type="GO" id="GO:0003677">
    <property type="term" value="F:DNA binding"/>
    <property type="evidence" value="ECO:0007669"/>
    <property type="project" value="UniProtKB-KW"/>
</dbReference>
<dbReference type="PRINTS" id="PR00035">
    <property type="entry name" value="HTHGNTR"/>
</dbReference>
<keyword evidence="2" id="KW-0238">DNA-binding</keyword>
<dbReference type="EMBL" id="LWHQ01000006">
    <property type="protein sequence ID" value="OAS27328.1"/>
    <property type="molecule type" value="Genomic_DNA"/>
</dbReference>
<feature type="domain" description="HTH gntR-type" evidence="4">
    <location>
        <begin position="12"/>
        <end position="80"/>
    </location>
</feature>
<evidence type="ECO:0000256" key="2">
    <source>
        <dbReference type="ARBA" id="ARBA00023125"/>
    </source>
</evidence>
<evidence type="ECO:0000259" key="4">
    <source>
        <dbReference type="PROSITE" id="PS50949"/>
    </source>
</evidence>
<dbReference type="PROSITE" id="PS50949">
    <property type="entry name" value="HTH_GNTR"/>
    <property type="match status" value="1"/>
</dbReference>
<dbReference type="Pfam" id="PF00392">
    <property type="entry name" value="GntR"/>
    <property type="match status" value="1"/>
</dbReference>
<organism evidence="5 6">
    <name type="scientific">Methylobacterium platani</name>
    <dbReference type="NCBI Taxonomy" id="427683"/>
    <lineage>
        <taxon>Bacteria</taxon>
        <taxon>Pseudomonadati</taxon>
        <taxon>Pseudomonadota</taxon>
        <taxon>Alphaproteobacteria</taxon>
        <taxon>Hyphomicrobiales</taxon>
        <taxon>Methylobacteriaceae</taxon>
        <taxon>Methylobacterium</taxon>
    </lineage>
</organism>
<keyword evidence="3" id="KW-0804">Transcription</keyword>
<dbReference type="PANTHER" id="PTHR44846">
    <property type="entry name" value="MANNOSYL-D-GLYCERATE TRANSPORT/METABOLISM SYSTEM REPRESSOR MNGR-RELATED"/>
    <property type="match status" value="1"/>
</dbReference>
<dbReference type="STRING" id="427683.A5481_02595"/>
<evidence type="ECO:0000313" key="6">
    <source>
        <dbReference type="Proteomes" id="UP000078316"/>
    </source>
</evidence>
<evidence type="ECO:0000313" key="5">
    <source>
        <dbReference type="EMBL" id="OAS27328.1"/>
    </source>
</evidence>
<dbReference type="SUPFAM" id="SSF64288">
    <property type="entry name" value="Chorismate lyase-like"/>
    <property type="match status" value="1"/>
</dbReference>
<dbReference type="AlphaFoldDB" id="A0A179SHJ6"/>
<dbReference type="SMART" id="SM00345">
    <property type="entry name" value="HTH_GNTR"/>
    <property type="match status" value="1"/>
</dbReference>
<keyword evidence="1" id="KW-0805">Transcription regulation</keyword>
<dbReference type="SMART" id="SM00866">
    <property type="entry name" value="UTRA"/>
    <property type="match status" value="1"/>
</dbReference>
<evidence type="ECO:0000256" key="3">
    <source>
        <dbReference type="ARBA" id="ARBA00023163"/>
    </source>
</evidence>
<dbReference type="PANTHER" id="PTHR44846:SF1">
    <property type="entry name" value="MANNOSYL-D-GLYCERATE TRANSPORT_METABOLISM SYSTEM REPRESSOR MNGR-RELATED"/>
    <property type="match status" value="1"/>
</dbReference>
<gene>
    <name evidence="5" type="ORF">A5481_02595</name>
</gene>
<dbReference type="GO" id="GO:0003700">
    <property type="term" value="F:DNA-binding transcription factor activity"/>
    <property type="evidence" value="ECO:0007669"/>
    <property type="project" value="InterPro"/>
</dbReference>
<sequence length="252" mass="27710">MGVREQGAEEAGPLNERIARALQEEIRAGLHPVGATLPTETALCARFEASRFTVREALRKLVEKGLVERRQGAGSTVIATSAQPGFAQVFDDLADMFEYARDTHFDVATLGMIQIDPEVAGFVQAPVGASWLKAEGVRWTAARDATICFVSVYVHARFAPLLADLREVGGAVYGLVEARSGELIAEALQEITARPMPPPVARALKRPRGSPAMRFVRRYYDVSGGIMLTSVNWHPGEECRYTTRIRRGEWRA</sequence>
<dbReference type="SUPFAM" id="SSF46785">
    <property type="entry name" value="Winged helix' DNA-binding domain"/>
    <property type="match status" value="1"/>
</dbReference>
<comment type="caution">
    <text evidence="5">The sequence shown here is derived from an EMBL/GenBank/DDBJ whole genome shotgun (WGS) entry which is preliminary data.</text>
</comment>
<reference evidence="5 6" key="1">
    <citation type="submission" date="2016-04" db="EMBL/GenBank/DDBJ databases">
        <authorList>
            <person name="Evans L.H."/>
            <person name="Alamgir A."/>
            <person name="Owens N."/>
            <person name="Weber N.D."/>
            <person name="Virtaneva K."/>
            <person name="Barbian K."/>
            <person name="Babar A."/>
            <person name="Rosenke K."/>
        </authorList>
    </citation>
    <scope>NUCLEOTIDE SEQUENCE [LARGE SCALE GENOMIC DNA]</scope>
    <source>
        <strain evidence="5 6">PMB02</strain>
    </source>
</reference>
<dbReference type="InterPro" id="IPR011663">
    <property type="entry name" value="UTRA"/>
</dbReference>
<dbReference type="Gene3D" id="1.10.10.10">
    <property type="entry name" value="Winged helix-like DNA-binding domain superfamily/Winged helix DNA-binding domain"/>
    <property type="match status" value="1"/>
</dbReference>
<dbReference type="InterPro" id="IPR050679">
    <property type="entry name" value="Bact_HTH_transcr_reg"/>
</dbReference>
<evidence type="ECO:0000256" key="1">
    <source>
        <dbReference type="ARBA" id="ARBA00023015"/>
    </source>
</evidence>
<accession>A0A179SHJ6</accession>
<dbReference type="InterPro" id="IPR036390">
    <property type="entry name" value="WH_DNA-bd_sf"/>
</dbReference>
<dbReference type="Gene3D" id="3.40.1410.10">
    <property type="entry name" value="Chorismate lyase-like"/>
    <property type="match status" value="1"/>
</dbReference>
<dbReference type="GO" id="GO:0045892">
    <property type="term" value="P:negative regulation of DNA-templated transcription"/>
    <property type="evidence" value="ECO:0007669"/>
    <property type="project" value="TreeGrafter"/>
</dbReference>
<dbReference type="CDD" id="cd07377">
    <property type="entry name" value="WHTH_GntR"/>
    <property type="match status" value="1"/>
</dbReference>
<dbReference type="InterPro" id="IPR028978">
    <property type="entry name" value="Chorismate_lyase_/UTRA_dom_sf"/>
</dbReference>
<proteinExistence type="predicted"/>
<dbReference type="Proteomes" id="UP000078316">
    <property type="component" value="Unassembled WGS sequence"/>
</dbReference>
<dbReference type="InterPro" id="IPR000524">
    <property type="entry name" value="Tscrpt_reg_HTH_GntR"/>
</dbReference>
<dbReference type="Pfam" id="PF07702">
    <property type="entry name" value="UTRA"/>
    <property type="match status" value="1"/>
</dbReference>